<dbReference type="GO" id="GO:0048039">
    <property type="term" value="F:ubiquinone binding"/>
    <property type="evidence" value="ECO:0007669"/>
    <property type="project" value="InterPro"/>
</dbReference>
<dbReference type="InterPro" id="IPR023393">
    <property type="entry name" value="START-like_dom_sf"/>
</dbReference>
<dbReference type="PANTHER" id="PTHR12901">
    <property type="entry name" value="SPERM PROTEIN HOMOLOG"/>
    <property type="match status" value="1"/>
</dbReference>
<dbReference type="PANTHER" id="PTHR12901:SF10">
    <property type="entry name" value="COENZYME Q-BINDING PROTEIN COQ10, MITOCHONDRIAL"/>
    <property type="match status" value="1"/>
</dbReference>
<dbReference type="AlphaFoldDB" id="A0A8J1Y3M8"/>
<dbReference type="InterPro" id="IPR005031">
    <property type="entry name" value="COQ10_START"/>
</dbReference>
<comment type="similarity">
    <text evidence="1">Belongs to the COQ10 family.</text>
</comment>
<evidence type="ECO:0000313" key="5">
    <source>
        <dbReference type="Proteomes" id="UP000749559"/>
    </source>
</evidence>
<name>A0A8J1Y3M8_OWEFU</name>
<organism evidence="4 5">
    <name type="scientific">Owenia fusiformis</name>
    <name type="common">Polychaete worm</name>
    <dbReference type="NCBI Taxonomy" id="6347"/>
    <lineage>
        <taxon>Eukaryota</taxon>
        <taxon>Metazoa</taxon>
        <taxon>Spiralia</taxon>
        <taxon>Lophotrochozoa</taxon>
        <taxon>Annelida</taxon>
        <taxon>Polychaeta</taxon>
        <taxon>Sedentaria</taxon>
        <taxon>Canalipalpata</taxon>
        <taxon>Sabellida</taxon>
        <taxon>Oweniida</taxon>
        <taxon>Oweniidae</taxon>
        <taxon>Owenia</taxon>
    </lineage>
</organism>
<dbReference type="CDD" id="cd07813">
    <property type="entry name" value="COQ10p_like"/>
    <property type="match status" value="1"/>
</dbReference>
<evidence type="ECO:0000256" key="2">
    <source>
        <dbReference type="ARBA" id="ARBA00011814"/>
    </source>
</evidence>
<evidence type="ECO:0000256" key="3">
    <source>
        <dbReference type="ARBA" id="ARBA00024947"/>
    </source>
</evidence>
<dbReference type="Gene3D" id="3.30.530.20">
    <property type="match status" value="1"/>
</dbReference>
<dbReference type="InterPro" id="IPR044996">
    <property type="entry name" value="COQ10-like"/>
</dbReference>
<proteinExistence type="inferred from homology"/>
<dbReference type="OrthoDB" id="292693at2759"/>
<protein>
    <submittedName>
        <fullName evidence="4">Uncharacterized protein</fullName>
    </submittedName>
</protein>
<accession>A0A8J1Y3M8</accession>
<evidence type="ECO:0000256" key="1">
    <source>
        <dbReference type="ARBA" id="ARBA00006885"/>
    </source>
</evidence>
<comment type="subunit">
    <text evidence="2">Interacts with coenzyme Q.</text>
</comment>
<dbReference type="Proteomes" id="UP000749559">
    <property type="component" value="Unassembled WGS sequence"/>
</dbReference>
<reference evidence="4" key="1">
    <citation type="submission" date="2022-03" db="EMBL/GenBank/DDBJ databases">
        <authorList>
            <person name="Martin C."/>
        </authorList>
    </citation>
    <scope>NUCLEOTIDE SEQUENCE</scope>
</reference>
<dbReference type="SUPFAM" id="SSF55961">
    <property type="entry name" value="Bet v1-like"/>
    <property type="match status" value="1"/>
</dbReference>
<keyword evidence="5" id="KW-1185">Reference proteome</keyword>
<dbReference type="EMBL" id="CAIIXF020000007">
    <property type="protein sequence ID" value="CAH1789136.1"/>
    <property type="molecule type" value="Genomic_DNA"/>
</dbReference>
<dbReference type="Pfam" id="PF03364">
    <property type="entry name" value="Polyketide_cyc"/>
    <property type="match status" value="1"/>
</dbReference>
<comment type="function">
    <text evidence="3">Required for the function of coenzyme Q in the respiratory chain. May serve as a chaperone or may be involved in the transport of Q6 from its site of synthesis to the catalytic sites of the respiratory complexes.</text>
</comment>
<dbReference type="GO" id="GO:0005739">
    <property type="term" value="C:mitochondrion"/>
    <property type="evidence" value="ECO:0007669"/>
    <property type="project" value="TreeGrafter"/>
</dbReference>
<gene>
    <name evidence="4" type="ORF">OFUS_LOCUS14546</name>
</gene>
<comment type="caution">
    <text evidence="4">The sequence shown here is derived from an EMBL/GenBank/DDBJ whole genome shotgun (WGS) entry which is preliminary data.</text>
</comment>
<dbReference type="GO" id="GO:0045333">
    <property type="term" value="P:cellular respiration"/>
    <property type="evidence" value="ECO:0007669"/>
    <property type="project" value="InterPro"/>
</dbReference>
<evidence type="ECO:0000313" key="4">
    <source>
        <dbReference type="EMBL" id="CAH1789136.1"/>
    </source>
</evidence>
<sequence>MAHIRNLRDFRRIFLPQMKLEGETFQRIRCICNCPVTITSNRQFKNAILTRYHNHCHIQHRAFFHPPKLPNINPFTASKKKEYSERRIVGFSMKEMFDVVSSVDKYKDFLPYCVESTMFAKRKNTAKCSMKIGFPPLVEKYTSVVTLVEPHLVKSECTDGMLFNHLITYWRFSPGLPGREDTCTIDFSVSFEFRSALHSQFSHFFFDEVVKVMVKAFLKRARHLYGQESMKSQKRAIVDS</sequence>